<dbReference type="Proteomes" id="UP000190626">
    <property type="component" value="Unassembled WGS sequence"/>
</dbReference>
<accession>A0A1V4HRE4</accession>
<gene>
    <name evidence="1" type="ORF">BC351_14885</name>
</gene>
<evidence type="ECO:0000313" key="2">
    <source>
        <dbReference type="Proteomes" id="UP000190626"/>
    </source>
</evidence>
<dbReference type="RefSeq" id="WP_079409231.1">
    <property type="nucleotide sequence ID" value="NZ_MBTG01000002.1"/>
</dbReference>
<sequence>MSYASLSMDDIIELARSTQTNVPAYLIVKDVLVLFVKTEAYRASEIKNSSSVTVEVSVYSGEVNGISIIIAPYSNTIFSNMESEYLNYAVAGFVPLNKKENIKILRDVANNKAEIQFYVVSEDLNTISIKKVLTNSISKEDLLRKLNKHVENDFDDE</sequence>
<keyword evidence="2" id="KW-1185">Reference proteome</keyword>
<dbReference type="STRING" id="1469647.BC351_14885"/>
<organism evidence="1 2">
    <name type="scientific">Paenibacillus ferrarius</name>
    <dbReference type="NCBI Taxonomy" id="1469647"/>
    <lineage>
        <taxon>Bacteria</taxon>
        <taxon>Bacillati</taxon>
        <taxon>Bacillota</taxon>
        <taxon>Bacilli</taxon>
        <taxon>Bacillales</taxon>
        <taxon>Paenibacillaceae</taxon>
        <taxon>Paenibacillus</taxon>
    </lineage>
</organism>
<reference evidence="2" key="1">
    <citation type="submission" date="2016-07" db="EMBL/GenBank/DDBJ databases">
        <authorList>
            <person name="Florea S."/>
            <person name="Webb J.S."/>
            <person name="Jaromczyk J."/>
            <person name="Schardl C.L."/>
        </authorList>
    </citation>
    <scope>NUCLEOTIDE SEQUENCE [LARGE SCALE GENOMIC DNA]</scope>
    <source>
        <strain evidence="2">CY1</strain>
    </source>
</reference>
<protein>
    <submittedName>
        <fullName evidence="1">Uncharacterized protein</fullName>
    </submittedName>
</protein>
<dbReference type="AlphaFoldDB" id="A0A1V4HRE4"/>
<proteinExistence type="predicted"/>
<name>A0A1V4HRE4_9BACL</name>
<comment type="caution">
    <text evidence="1">The sequence shown here is derived from an EMBL/GenBank/DDBJ whole genome shotgun (WGS) entry which is preliminary data.</text>
</comment>
<evidence type="ECO:0000313" key="1">
    <source>
        <dbReference type="EMBL" id="OPH61225.1"/>
    </source>
</evidence>
<dbReference type="EMBL" id="MBTG01000002">
    <property type="protein sequence ID" value="OPH61225.1"/>
    <property type="molecule type" value="Genomic_DNA"/>
</dbReference>